<dbReference type="EMBL" id="JBGUBD010000006">
    <property type="protein sequence ID" value="MFA9479058.1"/>
    <property type="molecule type" value="Genomic_DNA"/>
</dbReference>
<reference evidence="2 3" key="1">
    <citation type="submission" date="2024-08" db="EMBL/GenBank/DDBJ databases">
        <title>Whole-genome sequencing of halo(alkali)philic microorganisms from hypersaline lakes.</title>
        <authorList>
            <person name="Sorokin D.Y."/>
            <person name="Merkel A.Y."/>
            <person name="Messina E."/>
            <person name="Yakimov M."/>
        </authorList>
    </citation>
    <scope>NUCLEOTIDE SEQUENCE [LARGE SCALE GENOMIC DNA]</scope>
    <source>
        <strain evidence="2 3">AB-hyl4</strain>
    </source>
</reference>
<accession>A0ABV4U7U7</accession>
<gene>
    <name evidence="2" type="ORF">ACERK3_12270</name>
</gene>
<sequence length="37" mass="4360">MHWRSPTYWGLASCVRSTFDVPWPGALNFPRHLFGIR</sequence>
<keyword evidence="3" id="KW-1185">Reference proteome</keyword>
<dbReference type="Proteomes" id="UP001575105">
    <property type="component" value="Unassembled WGS sequence"/>
</dbReference>
<dbReference type="Pfam" id="PF20864">
    <property type="entry name" value="Zn_ribbon_TEX13"/>
    <property type="match status" value="1"/>
</dbReference>
<organism evidence="2 3">
    <name type="scientific">Natronomicrosphaera hydrolytica</name>
    <dbReference type="NCBI Taxonomy" id="3242702"/>
    <lineage>
        <taxon>Bacteria</taxon>
        <taxon>Pseudomonadati</taxon>
        <taxon>Planctomycetota</taxon>
        <taxon>Phycisphaerae</taxon>
        <taxon>Phycisphaerales</taxon>
        <taxon>Phycisphaeraceae</taxon>
        <taxon>Natronomicrosphaera</taxon>
    </lineage>
</organism>
<comment type="caution">
    <text evidence="2">The sequence shown here is derived from an EMBL/GenBank/DDBJ whole genome shotgun (WGS) entry which is preliminary data.</text>
</comment>
<feature type="domain" description="Testis-expressed protein 13A/C/D zinc finger" evidence="1">
    <location>
        <begin position="22"/>
        <end position="32"/>
    </location>
</feature>
<name>A0ABV4U7U7_9BACT</name>
<proteinExistence type="predicted"/>
<dbReference type="InterPro" id="IPR049534">
    <property type="entry name" value="TEX13A/C/D_Znf"/>
</dbReference>
<protein>
    <recommendedName>
        <fullName evidence="1">Testis-expressed protein 13A/C/D zinc finger domain-containing protein</fullName>
    </recommendedName>
</protein>
<evidence type="ECO:0000313" key="3">
    <source>
        <dbReference type="Proteomes" id="UP001575105"/>
    </source>
</evidence>
<evidence type="ECO:0000313" key="2">
    <source>
        <dbReference type="EMBL" id="MFA9479058.1"/>
    </source>
</evidence>
<evidence type="ECO:0000259" key="1">
    <source>
        <dbReference type="Pfam" id="PF20864"/>
    </source>
</evidence>